<sequence>MRACLLLGVALTLVCSHPVFAGIVMTGTRVIYPADAREKSVQLSNTGTRPYVVQMQMDDGRPGDGQVSDAFVLTPPIFRMEPGAGQSVRLRYVGKALPQDRESLFYLSFTQLPAATTAEQSGNQLVLAVTNRVKVFWRPRGLTDDAEAIARGLTLRLSGNTFHVSNPSGRFASVRRASLVVNGREIRLAESAMVAPKSTAEWRPSAPVSGLRGARLRLVLVNDYGSDVVTERVL</sequence>
<reference evidence="9 10" key="1">
    <citation type="submission" date="2015-05" db="EMBL/GenBank/DDBJ databases">
        <title>Genome sequences of Pluralibacter gergoviae.</title>
        <authorList>
            <person name="Greninger A.L."/>
            <person name="Miller S."/>
        </authorList>
    </citation>
    <scope>NUCLEOTIDE SEQUENCE [LARGE SCALE GENOMIC DNA]</scope>
    <source>
        <strain evidence="9 10">JS81F13</strain>
    </source>
</reference>
<dbReference type="InterPro" id="IPR036316">
    <property type="entry name" value="Pili_assmbl_chap_C_dom_sf"/>
</dbReference>
<dbReference type="PRINTS" id="PR00969">
    <property type="entry name" value="CHAPERONPILI"/>
</dbReference>
<feature type="domain" description="Pili assembly chaperone N-terminal" evidence="7">
    <location>
        <begin position="22"/>
        <end position="142"/>
    </location>
</feature>
<dbReference type="Pfam" id="PF00345">
    <property type="entry name" value="PapD_N"/>
    <property type="match status" value="1"/>
</dbReference>
<evidence type="ECO:0000256" key="4">
    <source>
        <dbReference type="ARBA" id="ARBA00022764"/>
    </source>
</evidence>
<evidence type="ECO:0000256" key="2">
    <source>
        <dbReference type="ARBA" id="ARBA00007399"/>
    </source>
</evidence>
<dbReference type="GO" id="GO:0030288">
    <property type="term" value="C:outer membrane-bounded periplasmic space"/>
    <property type="evidence" value="ECO:0007669"/>
    <property type="project" value="InterPro"/>
</dbReference>
<keyword evidence="10" id="KW-1185">Reference proteome</keyword>
<comment type="subcellular location">
    <subcellularLocation>
        <location evidence="1">Periplasm</location>
    </subcellularLocation>
</comment>
<dbReference type="InterPro" id="IPR016147">
    <property type="entry name" value="Pili_assmbl_chaperone_N"/>
</dbReference>
<dbReference type="eggNOG" id="COG3121">
    <property type="taxonomic scope" value="Bacteria"/>
</dbReference>
<proteinExistence type="inferred from homology"/>
<dbReference type="EMBL" id="LDZF01000028">
    <property type="protein sequence ID" value="KMK11538.1"/>
    <property type="molecule type" value="Genomic_DNA"/>
</dbReference>
<comment type="caution">
    <text evidence="9">The sequence shown here is derived from an EMBL/GenBank/DDBJ whole genome shotgun (WGS) entry which is preliminary data.</text>
</comment>
<name>A0A0J5KVD4_PLUGE</name>
<feature type="domain" description="Pili assembly chaperone C-terminal" evidence="8">
    <location>
        <begin position="164"/>
        <end position="226"/>
    </location>
</feature>
<dbReference type="GO" id="GO:0071555">
    <property type="term" value="P:cell wall organization"/>
    <property type="evidence" value="ECO:0007669"/>
    <property type="project" value="InterPro"/>
</dbReference>
<gene>
    <name evidence="9" type="ORF">ABW06_21145</name>
</gene>
<dbReference type="STRING" id="61647.LG71_01590"/>
<dbReference type="Proteomes" id="UP000036196">
    <property type="component" value="Unassembled WGS sequence"/>
</dbReference>
<dbReference type="AlphaFoldDB" id="A0A0J5KVD4"/>
<evidence type="ECO:0000256" key="5">
    <source>
        <dbReference type="ARBA" id="ARBA00023186"/>
    </source>
</evidence>
<feature type="signal peptide" evidence="6">
    <location>
        <begin position="1"/>
        <end position="21"/>
    </location>
</feature>
<dbReference type="PANTHER" id="PTHR30251:SF25">
    <property type="entry name" value="FIMBRIAE CHAPARONE"/>
    <property type="match status" value="1"/>
</dbReference>
<evidence type="ECO:0000256" key="1">
    <source>
        <dbReference type="ARBA" id="ARBA00004418"/>
    </source>
</evidence>
<protein>
    <submittedName>
        <fullName evidence="9">Molecular chaperone</fullName>
    </submittedName>
</protein>
<feature type="chain" id="PRO_5005262333" evidence="6">
    <location>
        <begin position="22"/>
        <end position="234"/>
    </location>
</feature>
<evidence type="ECO:0000313" key="9">
    <source>
        <dbReference type="EMBL" id="KMK11538.1"/>
    </source>
</evidence>
<evidence type="ECO:0000259" key="8">
    <source>
        <dbReference type="Pfam" id="PF02753"/>
    </source>
</evidence>
<dbReference type="InterPro" id="IPR008962">
    <property type="entry name" value="PapD-like_sf"/>
</dbReference>
<evidence type="ECO:0000259" key="7">
    <source>
        <dbReference type="Pfam" id="PF00345"/>
    </source>
</evidence>
<accession>A0A0J5KVD4</accession>
<dbReference type="RefSeq" id="WP_048280467.1">
    <property type="nucleotide sequence ID" value="NZ_LDZF01000028.1"/>
</dbReference>
<dbReference type="InterPro" id="IPR050643">
    <property type="entry name" value="Periplasmic_pilus_chap"/>
</dbReference>
<evidence type="ECO:0000256" key="3">
    <source>
        <dbReference type="ARBA" id="ARBA00022729"/>
    </source>
</evidence>
<keyword evidence="5" id="KW-0143">Chaperone</keyword>
<organism evidence="9 10">
    <name type="scientific">Pluralibacter gergoviae</name>
    <name type="common">Enterobacter gergoviae</name>
    <dbReference type="NCBI Taxonomy" id="61647"/>
    <lineage>
        <taxon>Bacteria</taxon>
        <taxon>Pseudomonadati</taxon>
        <taxon>Pseudomonadota</taxon>
        <taxon>Gammaproteobacteria</taxon>
        <taxon>Enterobacterales</taxon>
        <taxon>Enterobacteriaceae</taxon>
        <taxon>Pluralibacter</taxon>
    </lineage>
</organism>
<dbReference type="SUPFAM" id="SSF49354">
    <property type="entry name" value="PapD-like"/>
    <property type="match status" value="1"/>
</dbReference>
<dbReference type="InterPro" id="IPR013783">
    <property type="entry name" value="Ig-like_fold"/>
</dbReference>
<dbReference type="PATRIC" id="fig|61647.15.peg.2802"/>
<dbReference type="PANTHER" id="PTHR30251">
    <property type="entry name" value="PILUS ASSEMBLY CHAPERONE"/>
    <property type="match status" value="1"/>
</dbReference>
<dbReference type="Pfam" id="PF02753">
    <property type="entry name" value="PapD_C"/>
    <property type="match status" value="1"/>
</dbReference>
<dbReference type="InterPro" id="IPR016148">
    <property type="entry name" value="Pili_assmbl_chaperone_C"/>
</dbReference>
<evidence type="ECO:0000313" key="10">
    <source>
        <dbReference type="Proteomes" id="UP000036196"/>
    </source>
</evidence>
<dbReference type="InterPro" id="IPR001829">
    <property type="entry name" value="Pili_assmbl_chaperone_bac"/>
</dbReference>
<keyword evidence="4" id="KW-0574">Periplasm</keyword>
<dbReference type="SUPFAM" id="SSF49584">
    <property type="entry name" value="Periplasmic chaperone C-domain"/>
    <property type="match status" value="1"/>
</dbReference>
<evidence type="ECO:0000256" key="6">
    <source>
        <dbReference type="SAM" id="SignalP"/>
    </source>
</evidence>
<dbReference type="Gene3D" id="2.60.40.10">
    <property type="entry name" value="Immunoglobulins"/>
    <property type="match status" value="2"/>
</dbReference>
<comment type="similarity">
    <text evidence="2">Belongs to the periplasmic pilus chaperone family.</text>
</comment>
<keyword evidence="3 6" id="KW-0732">Signal</keyword>